<dbReference type="GeneID" id="110975507"/>
<dbReference type="GO" id="GO:0016020">
    <property type="term" value="C:membrane"/>
    <property type="evidence" value="ECO:0007669"/>
    <property type="project" value="UniProtKB-SubCell"/>
</dbReference>
<dbReference type="KEGG" id="aplc:110975507"/>
<dbReference type="AlphaFoldDB" id="A0A8B7XV23"/>
<protein>
    <submittedName>
        <fullName evidence="8">Transmembrane protein 183B-like isoform X1</fullName>
    </submittedName>
</protein>
<feature type="compositionally biased region" description="Basic and acidic residues" evidence="6">
    <location>
        <begin position="42"/>
        <end position="52"/>
    </location>
</feature>
<evidence type="ECO:0000256" key="2">
    <source>
        <dbReference type="ARBA" id="ARBA00006744"/>
    </source>
</evidence>
<feature type="compositionally biased region" description="Basic residues" evidence="6">
    <location>
        <begin position="31"/>
        <end position="41"/>
    </location>
</feature>
<accession>A0A8B7XV23</accession>
<evidence type="ECO:0000313" key="8">
    <source>
        <dbReference type="RefSeq" id="XP_022083741.1"/>
    </source>
</evidence>
<name>A0A8B7XV23_ACAPL</name>
<dbReference type="SUPFAM" id="SSF81383">
    <property type="entry name" value="F-box domain"/>
    <property type="match status" value="1"/>
</dbReference>
<dbReference type="Proteomes" id="UP000694845">
    <property type="component" value="Unplaced"/>
</dbReference>
<evidence type="ECO:0000256" key="1">
    <source>
        <dbReference type="ARBA" id="ARBA00004167"/>
    </source>
</evidence>
<evidence type="ECO:0000256" key="3">
    <source>
        <dbReference type="ARBA" id="ARBA00022692"/>
    </source>
</evidence>
<dbReference type="OrthoDB" id="5955317at2759"/>
<keyword evidence="4" id="KW-1133">Transmembrane helix</keyword>
<feature type="region of interest" description="Disordered" evidence="6">
    <location>
        <begin position="135"/>
        <end position="187"/>
    </location>
</feature>
<dbReference type="PANTHER" id="PTHR20988">
    <property type="entry name" value="TRANSMEMBRANE PROTEIN 183A-RELATED"/>
    <property type="match status" value="1"/>
</dbReference>
<evidence type="ECO:0000256" key="5">
    <source>
        <dbReference type="ARBA" id="ARBA00023136"/>
    </source>
</evidence>
<evidence type="ECO:0000256" key="6">
    <source>
        <dbReference type="SAM" id="MobiDB-lite"/>
    </source>
</evidence>
<evidence type="ECO:0000256" key="4">
    <source>
        <dbReference type="ARBA" id="ARBA00022989"/>
    </source>
</evidence>
<keyword evidence="7" id="KW-1185">Reference proteome</keyword>
<gene>
    <name evidence="8" type="primary">LOC110975507</name>
</gene>
<dbReference type="InterPro" id="IPR036047">
    <property type="entry name" value="F-box-like_dom_sf"/>
</dbReference>
<evidence type="ECO:0000313" key="7">
    <source>
        <dbReference type="Proteomes" id="UP000694845"/>
    </source>
</evidence>
<proteinExistence type="inferred from homology"/>
<organism evidence="7 8">
    <name type="scientific">Acanthaster planci</name>
    <name type="common">Crown-of-thorns starfish</name>
    <dbReference type="NCBI Taxonomy" id="133434"/>
    <lineage>
        <taxon>Eukaryota</taxon>
        <taxon>Metazoa</taxon>
        <taxon>Echinodermata</taxon>
        <taxon>Eleutherozoa</taxon>
        <taxon>Asterozoa</taxon>
        <taxon>Asteroidea</taxon>
        <taxon>Valvatacea</taxon>
        <taxon>Valvatida</taxon>
        <taxon>Acanthasteridae</taxon>
        <taxon>Acanthaster</taxon>
    </lineage>
</organism>
<comment type="subcellular location">
    <subcellularLocation>
        <location evidence="1">Membrane</location>
        <topology evidence="1">Single-pass membrane protein</topology>
    </subcellularLocation>
</comment>
<reference evidence="8" key="1">
    <citation type="submission" date="2025-08" db="UniProtKB">
        <authorList>
            <consortium name="RefSeq"/>
        </authorList>
    </citation>
    <scope>IDENTIFICATION</scope>
</reference>
<dbReference type="PANTHER" id="PTHR20988:SF2">
    <property type="entry name" value="TRANSMEMBRANE PROTEIN 183A-RELATED"/>
    <property type="match status" value="1"/>
</dbReference>
<dbReference type="RefSeq" id="XP_022083741.1">
    <property type="nucleotide sequence ID" value="XM_022228049.1"/>
</dbReference>
<comment type="similarity">
    <text evidence="2">Belongs to the TMEM183 family.</text>
</comment>
<sequence length="468" mass="53056">MPVERLEVEFQEDSFGEKRLRSAQHAAMPVTHRKHRRKRTSARREGSSKESSDSWQRSKLKGRNGRANLIFAHEKDVTLDAFADNASSRALAARVSKARATSINKEVKQVESASAILAAQGEADVVDDWYERNFSEDEESEKDATNDEAWGLGGDGCREKDAEMTVTSKEPDQQEQEDDHVTPAPQGKTTTCVYTGGQIHPSVIWYLVSFFINPEDVATFACLCRDTYALTNTAGFWRMLYFRYYNMKAAQSLPKELHPTSIQRTFGLRALVIRSLQFLYAPFVQRNAAKAAALLSSGDSLTNLVGRVFMYHVSKRKAGSHIYFLKFQERQSLDSGTLNAVEALNRDPDIHVNNHSGQSILRVICKQAHHLEPERIMGKELVRASVNISTGMSYSRLKLEFQEPAAGRGRAFNRSRFDRKRENTCIVLDPVVCARVFHWWDPNFHEEFRTNDSSVITNNINLDIWNGT</sequence>
<dbReference type="InterPro" id="IPR026509">
    <property type="entry name" value="TMEM183"/>
</dbReference>
<keyword evidence="3" id="KW-0812">Transmembrane</keyword>
<dbReference type="GO" id="GO:0019005">
    <property type="term" value="C:SCF ubiquitin ligase complex"/>
    <property type="evidence" value="ECO:0007669"/>
    <property type="project" value="TreeGrafter"/>
</dbReference>
<dbReference type="GO" id="GO:0031647">
    <property type="term" value="P:regulation of protein stability"/>
    <property type="evidence" value="ECO:0007669"/>
    <property type="project" value="TreeGrafter"/>
</dbReference>
<keyword evidence="5" id="KW-0472">Membrane</keyword>
<feature type="region of interest" description="Disordered" evidence="6">
    <location>
        <begin position="17"/>
        <end position="60"/>
    </location>
</feature>